<evidence type="ECO:0000313" key="3">
    <source>
        <dbReference type="EMBL" id="MER6906823.1"/>
    </source>
</evidence>
<evidence type="ECO:0000256" key="1">
    <source>
        <dbReference type="SAM" id="MobiDB-lite"/>
    </source>
</evidence>
<keyword evidence="3" id="KW-0406">Ion transport</keyword>
<keyword evidence="2" id="KW-0812">Transmembrane</keyword>
<name>A0ABV1VJZ9_9ACTN</name>
<accession>A0ABV1VJZ9</accession>
<feature type="transmembrane region" description="Helical" evidence="2">
    <location>
        <begin position="28"/>
        <end position="46"/>
    </location>
</feature>
<keyword evidence="3" id="KW-0407">Ion channel</keyword>
<dbReference type="GO" id="GO:0034220">
    <property type="term" value="P:monoatomic ion transmembrane transport"/>
    <property type="evidence" value="ECO:0007669"/>
    <property type="project" value="UniProtKB-KW"/>
</dbReference>
<feature type="region of interest" description="Disordered" evidence="1">
    <location>
        <begin position="1"/>
        <end position="21"/>
    </location>
</feature>
<keyword evidence="3" id="KW-0813">Transport</keyword>
<keyword evidence="2" id="KW-1133">Transmembrane helix</keyword>
<feature type="transmembrane region" description="Helical" evidence="2">
    <location>
        <begin position="97"/>
        <end position="117"/>
    </location>
</feature>
<dbReference type="Proteomes" id="UP001490330">
    <property type="component" value="Unassembled WGS sequence"/>
</dbReference>
<keyword evidence="2" id="KW-0472">Membrane</keyword>
<evidence type="ECO:0000313" key="4">
    <source>
        <dbReference type="Proteomes" id="UP001490330"/>
    </source>
</evidence>
<feature type="transmembrane region" description="Helical" evidence="2">
    <location>
        <begin position="58"/>
        <end position="77"/>
    </location>
</feature>
<feature type="transmembrane region" description="Helical" evidence="2">
    <location>
        <begin position="123"/>
        <end position="143"/>
    </location>
</feature>
<feature type="region of interest" description="Disordered" evidence="1">
    <location>
        <begin position="145"/>
        <end position="174"/>
    </location>
</feature>
<dbReference type="RefSeq" id="WP_350720733.1">
    <property type="nucleotide sequence ID" value="NZ_JBEPCO010000021.1"/>
</dbReference>
<proteinExistence type="predicted"/>
<comment type="caution">
    <text evidence="3">The sequence shown here is derived from an EMBL/GenBank/DDBJ whole genome shotgun (WGS) entry which is preliminary data.</text>
</comment>
<reference evidence="3 4" key="1">
    <citation type="submission" date="2024-06" db="EMBL/GenBank/DDBJ databases">
        <title>The Natural Products Discovery Center: Release of the First 8490 Sequenced Strains for Exploring Actinobacteria Biosynthetic Diversity.</title>
        <authorList>
            <person name="Kalkreuter E."/>
            <person name="Kautsar S.A."/>
            <person name="Yang D."/>
            <person name="Bader C.D."/>
            <person name="Teijaro C.N."/>
            <person name="Fluegel L."/>
            <person name="Davis C.M."/>
            <person name="Simpson J.R."/>
            <person name="Lauterbach L."/>
            <person name="Steele A.D."/>
            <person name="Gui C."/>
            <person name="Meng S."/>
            <person name="Li G."/>
            <person name="Viehrig K."/>
            <person name="Ye F."/>
            <person name="Su P."/>
            <person name="Kiefer A.F."/>
            <person name="Nichols A."/>
            <person name="Cepeda A.J."/>
            <person name="Yan W."/>
            <person name="Fan B."/>
            <person name="Jiang Y."/>
            <person name="Adhikari A."/>
            <person name="Zheng C.-J."/>
            <person name="Schuster L."/>
            <person name="Cowan T.M."/>
            <person name="Smanski M.J."/>
            <person name="Chevrette M.G."/>
            <person name="De Carvalho L.P.S."/>
            <person name="Shen B."/>
        </authorList>
    </citation>
    <scope>NUCLEOTIDE SEQUENCE [LARGE SCALE GENOMIC DNA]</scope>
    <source>
        <strain evidence="3 4">NPDC000632</strain>
    </source>
</reference>
<organism evidence="3 4">
    <name type="scientific">Streptomyces flaveolus</name>
    <dbReference type="NCBI Taxonomy" id="67297"/>
    <lineage>
        <taxon>Bacteria</taxon>
        <taxon>Bacillati</taxon>
        <taxon>Actinomycetota</taxon>
        <taxon>Actinomycetes</taxon>
        <taxon>Kitasatosporales</taxon>
        <taxon>Streptomycetaceae</taxon>
        <taxon>Streptomyces</taxon>
    </lineage>
</organism>
<gene>
    <name evidence="3" type="ORF">ABT322_24410</name>
</gene>
<keyword evidence="4" id="KW-1185">Reference proteome</keyword>
<sequence>MSDSDTGGVGQAPPGPAARGRLRSPRSAAIIAVARAVCIAAGLVTASCLPPPDERPTTGASVVLACGLLTVALVFGWKVRAIKRSPYPRPRAVDGPAATPVLFLVLFAGTDALYFTLTTCSTVSMLPMAGGLLLVGVAARVPAGTVQAGPHRKRREAPAHPQSGTGHPEPEARS</sequence>
<evidence type="ECO:0000256" key="2">
    <source>
        <dbReference type="SAM" id="Phobius"/>
    </source>
</evidence>
<dbReference type="EMBL" id="JBEPCV010000025">
    <property type="protein sequence ID" value="MER6906823.1"/>
    <property type="molecule type" value="Genomic_DNA"/>
</dbReference>
<protein>
    <submittedName>
        <fullName evidence="3">Two pore domain potassium channel family protein</fullName>
    </submittedName>
</protein>